<dbReference type="EMBL" id="DTIB01000017">
    <property type="protein sequence ID" value="HGB24571.1"/>
    <property type="molecule type" value="Genomic_DNA"/>
</dbReference>
<protein>
    <submittedName>
        <fullName evidence="5">Extracellular solute-binding protein</fullName>
    </submittedName>
</protein>
<name>A0A7C3SKA8_THEPE</name>
<dbReference type="AlphaFoldDB" id="A0A7C3SKA8"/>
<dbReference type="GO" id="GO:0015846">
    <property type="term" value="P:polyamine transport"/>
    <property type="evidence" value="ECO:0007669"/>
    <property type="project" value="InterPro"/>
</dbReference>
<evidence type="ECO:0000256" key="3">
    <source>
        <dbReference type="ARBA" id="ARBA00022729"/>
    </source>
</evidence>
<keyword evidence="2" id="KW-0813">Transport</keyword>
<dbReference type="Gene3D" id="3.40.190.10">
    <property type="entry name" value="Periplasmic binding protein-like II"/>
    <property type="match status" value="1"/>
</dbReference>
<organism evidence="5">
    <name type="scientific">Thermofilum pendens</name>
    <dbReference type="NCBI Taxonomy" id="2269"/>
    <lineage>
        <taxon>Archaea</taxon>
        <taxon>Thermoproteota</taxon>
        <taxon>Thermoprotei</taxon>
        <taxon>Thermofilales</taxon>
        <taxon>Thermofilaceae</taxon>
        <taxon>Thermofilum</taxon>
    </lineage>
</organism>
<comment type="caution">
    <text evidence="5">The sequence shown here is derived from an EMBL/GenBank/DDBJ whole genome shotgun (WGS) entry which is preliminary data.</text>
</comment>
<keyword evidence="4" id="KW-0574">Periplasm</keyword>
<evidence type="ECO:0000313" key="5">
    <source>
        <dbReference type="EMBL" id="HGB24571.1"/>
    </source>
</evidence>
<keyword evidence="3" id="KW-0732">Signal</keyword>
<dbReference type="PANTHER" id="PTHR30222">
    <property type="entry name" value="SPERMIDINE/PUTRESCINE-BINDING PERIPLASMIC PROTEIN"/>
    <property type="match status" value="1"/>
</dbReference>
<evidence type="ECO:0000256" key="4">
    <source>
        <dbReference type="ARBA" id="ARBA00022764"/>
    </source>
</evidence>
<dbReference type="PANTHER" id="PTHR30222:SF17">
    <property type="entry name" value="SPERMIDINE_PUTRESCINE-BINDING PERIPLASMIC PROTEIN"/>
    <property type="match status" value="1"/>
</dbReference>
<dbReference type="SUPFAM" id="SSF53850">
    <property type="entry name" value="Periplasmic binding protein-like II"/>
    <property type="match status" value="1"/>
</dbReference>
<dbReference type="Pfam" id="PF13343">
    <property type="entry name" value="SBP_bac_6"/>
    <property type="match status" value="1"/>
</dbReference>
<dbReference type="InterPro" id="IPR001188">
    <property type="entry name" value="Sperm_putr-bd"/>
</dbReference>
<dbReference type="PRINTS" id="PR00909">
    <property type="entry name" value="SPERMDNBNDNG"/>
</dbReference>
<sequence>MQAQSEEENVKYVLPKEGAFIWIDFMTIPSGAREVELAHLWINFLLEREIAAKNTNYTYYPSPLRRELVEDLLDPEILENPAVYPPPDAKPRNDRANYPEEAFASAREDQYRCQEGLGELPPRAPGENLFCVHVAGNQGYHDHYSRQRIQVLGCPTSRCSRPDHQRQRLETRPCREGCLDEVVERH</sequence>
<gene>
    <name evidence="5" type="ORF">ENV88_00655</name>
</gene>
<proteinExistence type="predicted"/>
<evidence type="ECO:0000256" key="1">
    <source>
        <dbReference type="ARBA" id="ARBA00004418"/>
    </source>
</evidence>
<comment type="subcellular location">
    <subcellularLocation>
        <location evidence="1">Periplasm</location>
    </subcellularLocation>
</comment>
<reference evidence="5" key="1">
    <citation type="journal article" date="2020" name="mSystems">
        <title>Genome- and Community-Level Interaction Insights into Carbon Utilization and Element Cycling Functions of Hydrothermarchaeota in Hydrothermal Sediment.</title>
        <authorList>
            <person name="Zhou Z."/>
            <person name="Liu Y."/>
            <person name="Xu W."/>
            <person name="Pan J."/>
            <person name="Luo Z.H."/>
            <person name="Li M."/>
        </authorList>
    </citation>
    <scope>NUCLEOTIDE SEQUENCE [LARGE SCALE GENOMIC DNA]</scope>
    <source>
        <strain evidence="5">SpSt-8</strain>
    </source>
</reference>
<accession>A0A7C3SKA8</accession>
<dbReference type="GO" id="GO:0019808">
    <property type="term" value="F:polyamine binding"/>
    <property type="evidence" value="ECO:0007669"/>
    <property type="project" value="InterPro"/>
</dbReference>
<evidence type="ECO:0000256" key="2">
    <source>
        <dbReference type="ARBA" id="ARBA00022448"/>
    </source>
</evidence>
<dbReference type="GO" id="GO:0042597">
    <property type="term" value="C:periplasmic space"/>
    <property type="evidence" value="ECO:0007669"/>
    <property type="project" value="UniProtKB-SubCell"/>
</dbReference>